<dbReference type="GO" id="GO:0008270">
    <property type="term" value="F:zinc ion binding"/>
    <property type="evidence" value="ECO:0007669"/>
    <property type="project" value="UniProtKB-KW"/>
</dbReference>
<dbReference type="Proteomes" id="UP000596742">
    <property type="component" value="Unassembled WGS sequence"/>
</dbReference>
<dbReference type="InterPro" id="IPR013087">
    <property type="entry name" value="Znf_C2H2_type"/>
</dbReference>
<accession>A0A8B6C2N4</accession>
<keyword evidence="1" id="KW-0479">Metal-binding</keyword>
<sequence>MDPSADRFLEWLLEKYPESDERMTSELQTLKRKLKEFNESDDDELVQELERVEDKKPKLEYSCDICGQQFRQKYNKNQHMKSHFATFVCGKCGKSFSRDNTRKTHEKKCMKHPTSNYNTKFVCKHCGLPFETYELLFQHVVDNHPLNGQQGGEAKIVRKNDDEQGNGQNSTKIKVNKFARYVRKGAINDNVNQTIIFPEREEKYDILGFFAETKIEVQHELKARREKIRDIKWYLNVRVEMERNIDDGRKEKVTPHFRSKAYTSLENDDNEHNLNDAFQKMNASLEEFIHKGSNWVVKKIICLEVNSLKYSPIAGSSYVELPNKFRLSHSVININNIDQKCFLWSVLAALHPVQDHPNNVSNYKKYEHSLNLSGIDFPVSLSHVGKFEKQNNLSINVFGCEEGKVFPLYLTKMNNGLTEINLLYLTTENNSHYCLIKNLNRFLGHTHKAKRQYFYCHRCLHGFTSRVLLDKHRPYCDRFDFQKVEFPKEGENILEFRDFHKSMRVGFTIYADFEALARKIDTCLPNPNTSSTTHQTKFDACGYAYQVICTNNNYTKPPVVFRGDNAVEHFFESMFKEEEYIQSIYGDIEPLIMTDETENLFKKAANCYMCNRMFTDNFIKVRDHSHIGVSGDKNSTNYSNYRGAACQSCNLNLQNPTFIPILFHNFKGFDSHLLVEAAGKYKDRKIVCIPNNMEKYISFSVGKLRFLDSYQFMSESLERLVGNLAVDGLTHFHQFRKVFPSEDVAKLLLRKNVYCYDYVDSHDKFEEVTLPSKEAFYNSIKLQHISDEDYLHAQTVWTTLNMKTLGEYHDLYLLTDVLLLIDVFERFRTMTLEYYGLDACHFYTAPGLAWQAALKMSKISLELLTSPDMYNFFELGCRGGISMITQKHARANNKYVEGYDPTSPSSYLMYYDANNLYGWAMSQPLPSGLMRWLDEDEIKYFDLHKLSVDSDKGYMLEVDLEYPKELHESHNSYPLAPSHKTVDDDELSPYSKGLYNDLYDGQRKRPKTKKLIPTLENKINYIVHYRNLQLYTELGMKITKVHRIMEFHQSPWLAKYISFNTRKRQQSKSDFEKNFFKLMCNSVFGKTMENLRNRVDIKLIHNEDSLRTYTCRPSFERFQIFNEDLVGVENKKTSLLLNKPVYVGAAILELSKIVMYDFHYKVMKPKYGDNLHLLFTDTDSLMYEIFTKDIYEDMMEFHDYFDTSGYDSKHPLYSSVNKKVVGKMKDELSGVPIKEFIGLRPKMYSLVYDVGDDCREKRTAKGIAKCAVEKQIRHLHYKQCLFHNRMTLNDMNLIRSDNHILFINKVRKTGLCNFDDKRFWKNLVQSYAYGHYKIPFVQKCCNVYC</sequence>
<keyword evidence="1" id="KW-0862">Zinc</keyword>
<feature type="domain" description="C2H2-type" evidence="2">
    <location>
        <begin position="61"/>
        <end position="83"/>
    </location>
</feature>
<dbReference type="InterPro" id="IPR036236">
    <property type="entry name" value="Znf_C2H2_sf"/>
</dbReference>
<evidence type="ECO:0000313" key="4">
    <source>
        <dbReference type="Proteomes" id="UP000596742"/>
    </source>
</evidence>
<dbReference type="PROSITE" id="PS50157">
    <property type="entry name" value="ZINC_FINGER_C2H2_2"/>
    <property type="match status" value="2"/>
</dbReference>
<comment type="caution">
    <text evidence="3">The sequence shown here is derived from an EMBL/GenBank/DDBJ whole genome shotgun (WGS) entry which is preliminary data.</text>
</comment>
<dbReference type="SUPFAM" id="SSF53098">
    <property type="entry name" value="Ribonuclease H-like"/>
    <property type="match status" value="1"/>
</dbReference>
<reference evidence="3" key="1">
    <citation type="submission" date="2018-11" db="EMBL/GenBank/DDBJ databases">
        <authorList>
            <person name="Alioto T."/>
            <person name="Alioto T."/>
        </authorList>
    </citation>
    <scope>NUCLEOTIDE SEQUENCE</scope>
</reference>
<organism evidence="3 4">
    <name type="scientific">Mytilus galloprovincialis</name>
    <name type="common">Mediterranean mussel</name>
    <dbReference type="NCBI Taxonomy" id="29158"/>
    <lineage>
        <taxon>Eukaryota</taxon>
        <taxon>Metazoa</taxon>
        <taxon>Spiralia</taxon>
        <taxon>Lophotrochozoa</taxon>
        <taxon>Mollusca</taxon>
        <taxon>Bivalvia</taxon>
        <taxon>Autobranchia</taxon>
        <taxon>Pteriomorphia</taxon>
        <taxon>Mytilida</taxon>
        <taxon>Mytiloidea</taxon>
        <taxon>Mytilidae</taxon>
        <taxon>Mytilinae</taxon>
        <taxon>Mytilus</taxon>
    </lineage>
</organism>
<dbReference type="PROSITE" id="PS00028">
    <property type="entry name" value="ZINC_FINGER_C2H2_1"/>
    <property type="match status" value="2"/>
</dbReference>
<evidence type="ECO:0000259" key="2">
    <source>
        <dbReference type="PROSITE" id="PS50157"/>
    </source>
</evidence>
<dbReference type="SUPFAM" id="SSF57667">
    <property type="entry name" value="beta-beta-alpha zinc fingers"/>
    <property type="match status" value="1"/>
</dbReference>
<name>A0A8B6C2N4_MYTGA</name>
<dbReference type="EMBL" id="UYJE01001115">
    <property type="protein sequence ID" value="VDH99254.1"/>
    <property type="molecule type" value="Genomic_DNA"/>
</dbReference>
<keyword evidence="1" id="KW-0863">Zinc-finger</keyword>
<gene>
    <name evidence="3" type="ORF">MGAL_10B051634</name>
</gene>
<keyword evidence="4" id="KW-1185">Reference proteome</keyword>
<evidence type="ECO:0000313" key="3">
    <source>
        <dbReference type="EMBL" id="VDH99254.1"/>
    </source>
</evidence>
<protein>
    <recommendedName>
        <fullName evidence="2">C2H2-type domain-containing protein</fullName>
    </recommendedName>
</protein>
<feature type="domain" description="C2H2-type" evidence="2">
    <location>
        <begin position="87"/>
        <end position="117"/>
    </location>
</feature>
<dbReference type="InterPro" id="IPR043502">
    <property type="entry name" value="DNA/RNA_pol_sf"/>
</dbReference>
<dbReference type="PANTHER" id="PTHR31511:SF12">
    <property type="entry name" value="RHO TERMINATION FACTOR N-TERMINAL DOMAIN-CONTAINING PROTEIN"/>
    <property type="match status" value="1"/>
</dbReference>
<proteinExistence type="predicted"/>
<dbReference type="InterPro" id="IPR012337">
    <property type="entry name" value="RNaseH-like_sf"/>
</dbReference>
<dbReference type="Gene3D" id="3.30.160.60">
    <property type="entry name" value="Classic Zinc Finger"/>
    <property type="match status" value="2"/>
</dbReference>
<dbReference type="SMART" id="SM00355">
    <property type="entry name" value="ZnF_C2H2"/>
    <property type="match status" value="3"/>
</dbReference>
<dbReference type="PANTHER" id="PTHR31511">
    <property type="entry name" value="PROTEIN CBG23764"/>
    <property type="match status" value="1"/>
</dbReference>
<dbReference type="OrthoDB" id="6109407at2759"/>
<evidence type="ECO:0000256" key="1">
    <source>
        <dbReference type="PROSITE-ProRule" id="PRU00042"/>
    </source>
</evidence>
<dbReference type="SUPFAM" id="SSF56672">
    <property type="entry name" value="DNA/RNA polymerases"/>
    <property type="match status" value="1"/>
</dbReference>